<dbReference type="SUPFAM" id="SSF143503">
    <property type="entry name" value="PUG domain-like"/>
    <property type="match status" value="1"/>
</dbReference>
<reference evidence="2" key="2">
    <citation type="submission" date="2024-10" db="UniProtKB">
        <authorList>
            <consortium name="EnsemblProtists"/>
        </authorList>
    </citation>
    <scope>IDENTIFICATION</scope>
</reference>
<reference evidence="3" key="1">
    <citation type="journal article" date="2013" name="Nature">
        <title>Pan genome of the phytoplankton Emiliania underpins its global distribution.</title>
        <authorList>
            <person name="Read B.A."/>
            <person name="Kegel J."/>
            <person name="Klute M.J."/>
            <person name="Kuo A."/>
            <person name="Lefebvre S.C."/>
            <person name="Maumus F."/>
            <person name="Mayer C."/>
            <person name="Miller J."/>
            <person name="Monier A."/>
            <person name="Salamov A."/>
            <person name="Young J."/>
            <person name="Aguilar M."/>
            <person name="Claverie J.M."/>
            <person name="Frickenhaus S."/>
            <person name="Gonzalez K."/>
            <person name="Herman E.K."/>
            <person name="Lin Y.C."/>
            <person name="Napier J."/>
            <person name="Ogata H."/>
            <person name="Sarno A.F."/>
            <person name="Shmutz J."/>
            <person name="Schroeder D."/>
            <person name="de Vargas C."/>
            <person name="Verret F."/>
            <person name="von Dassow P."/>
            <person name="Valentin K."/>
            <person name="Van de Peer Y."/>
            <person name="Wheeler G."/>
            <person name="Dacks J.B."/>
            <person name="Delwiche C.F."/>
            <person name="Dyhrman S.T."/>
            <person name="Glockner G."/>
            <person name="John U."/>
            <person name="Richards T."/>
            <person name="Worden A.Z."/>
            <person name="Zhang X."/>
            <person name="Grigoriev I.V."/>
            <person name="Allen A.E."/>
            <person name="Bidle K."/>
            <person name="Borodovsky M."/>
            <person name="Bowler C."/>
            <person name="Brownlee C."/>
            <person name="Cock J.M."/>
            <person name="Elias M."/>
            <person name="Gladyshev V.N."/>
            <person name="Groth M."/>
            <person name="Guda C."/>
            <person name="Hadaegh A."/>
            <person name="Iglesias-Rodriguez M.D."/>
            <person name="Jenkins J."/>
            <person name="Jones B.M."/>
            <person name="Lawson T."/>
            <person name="Leese F."/>
            <person name="Lindquist E."/>
            <person name="Lobanov A."/>
            <person name="Lomsadze A."/>
            <person name="Malik S.B."/>
            <person name="Marsh M.E."/>
            <person name="Mackinder L."/>
            <person name="Mock T."/>
            <person name="Mueller-Roeber B."/>
            <person name="Pagarete A."/>
            <person name="Parker M."/>
            <person name="Probert I."/>
            <person name="Quesneville H."/>
            <person name="Raines C."/>
            <person name="Rensing S.A."/>
            <person name="Riano-Pachon D.M."/>
            <person name="Richier S."/>
            <person name="Rokitta S."/>
            <person name="Shiraiwa Y."/>
            <person name="Soanes D.M."/>
            <person name="van der Giezen M."/>
            <person name="Wahlund T.M."/>
            <person name="Williams B."/>
            <person name="Wilson W."/>
            <person name="Wolfe G."/>
            <person name="Wurch L.L."/>
        </authorList>
    </citation>
    <scope>NUCLEOTIDE SEQUENCE</scope>
</reference>
<dbReference type="AlphaFoldDB" id="A0A0D3J0M4"/>
<proteinExistence type="predicted"/>
<organism evidence="2 3">
    <name type="scientific">Emiliania huxleyi (strain CCMP1516)</name>
    <dbReference type="NCBI Taxonomy" id="280463"/>
    <lineage>
        <taxon>Eukaryota</taxon>
        <taxon>Haptista</taxon>
        <taxon>Haptophyta</taxon>
        <taxon>Prymnesiophyceae</taxon>
        <taxon>Isochrysidales</taxon>
        <taxon>Noelaerhabdaceae</taxon>
        <taxon>Emiliania</taxon>
    </lineage>
</organism>
<dbReference type="PaxDb" id="2903-EOD17059"/>
<dbReference type="InterPro" id="IPR036339">
    <property type="entry name" value="PUB-like_dom_sf"/>
</dbReference>
<sequence length="492" mass="52966">MSLLLLSFLASADAARHHCSRELRGDCSRRLRGDCSRRLRGGGGMGLSMDRPTHRLRGGGMDFSMDELQKAMSDPEALEELKRLTSNPEAMAEVRAMMDDPEFRAQMTAMVDEGGAEKLALVKEQLASNDELGGAINEMGPSLGAALDLLKRSCEDAAALEAACSALLSLVRNLAQRPEEERYRTLRTGSPALRERLTRHAGGLLSLEAIGFRADQEELRAREGRRAKAKEEGGEEEEEDLELRIGDEARGAAALRRAEQLIATAQREGRAASGLATEHELPFALCVALPSIRAVIGGDSELASGLTKLLLQNDEFRAVLSGPAAEVALPSILGMLRSQAGLRGVLEYFYPEVATPRGHRVRAVSTVGEWKAAVEAAGDRPLVALLGRADDPPSRMLVAVYNKLSTDPAYAPLDFAAVSVGGADDGMALRVLDEAFVHVNALPLFCFYDAGIEHRRWRLAGADVAELQRRLARVAAGLSQAEIDEGPAVEGE</sequence>
<accession>A0A0D3J0M4</accession>
<dbReference type="Pfam" id="PF09409">
    <property type="entry name" value="PUB"/>
    <property type="match status" value="1"/>
</dbReference>
<dbReference type="CDD" id="cd09212">
    <property type="entry name" value="PUB"/>
    <property type="match status" value="1"/>
</dbReference>
<dbReference type="RefSeq" id="XP_005769488.1">
    <property type="nucleotide sequence ID" value="XM_005769431.1"/>
</dbReference>
<dbReference type="EnsemblProtists" id="EOD17059">
    <property type="protein sequence ID" value="EOD17059"/>
    <property type="gene ID" value="EMIHUDRAFT_118766"/>
</dbReference>
<dbReference type="Proteomes" id="UP000013827">
    <property type="component" value="Unassembled WGS sequence"/>
</dbReference>
<protein>
    <recommendedName>
        <fullName evidence="1">PUB domain-containing protein</fullName>
    </recommendedName>
</protein>
<evidence type="ECO:0000313" key="3">
    <source>
        <dbReference type="Proteomes" id="UP000013827"/>
    </source>
</evidence>
<dbReference type="Gene3D" id="1.20.58.2190">
    <property type="match status" value="1"/>
</dbReference>
<name>A0A0D3J0M4_EMIH1</name>
<dbReference type="GeneID" id="17263206"/>
<evidence type="ECO:0000313" key="2">
    <source>
        <dbReference type="EnsemblProtists" id="EOD17059"/>
    </source>
</evidence>
<dbReference type="KEGG" id="ehx:EMIHUDRAFT_118766"/>
<keyword evidence="3" id="KW-1185">Reference proteome</keyword>
<dbReference type="HOGENOM" id="CLU_554841_0_0_1"/>
<evidence type="ECO:0000259" key="1">
    <source>
        <dbReference type="Pfam" id="PF09409"/>
    </source>
</evidence>
<feature type="domain" description="PUB" evidence="1">
    <location>
        <begin position="159"/>
        <end position="222"/>
    </location>
</feature>
<dbReference type="InterPro" id="IPR018997">
    <property type="entry name" value="PUB_domain"/>
</dbReference>